<reference evidence="1 2" key="1">
    <citation type="journal article" date="2020" name="Genomics">
        <title>Complete, high-quality genomes from long-read metagenomic sequencing of two wolf lichen thalli reveals enigmatic genome architecture.</title>
        <authorList>
            <person name="McKenzie S.K."/>
            <person name="Walston R.F."/>
            <person name="Allen J.L."/>
        </authorList>
    </citation>
    <scope>NUCLEOTIDE SEQUENCE [LARGE SCALE GENOMIC DNA]</scope>
    <source>
        <strain evidence="1">WasteWater2</strain>
    </source>
</reference>
<dbReference type="Proteomes" id="UP000578531">
    <property type="component" value="Unassembled WGS sequence"/>
</dbReference>
<dbReference type="GeneID" id="59290045"/>
<name>A0A8H6FRN9_9LECA</name>
<accession>A0A8H6FRN9</accession>
<dbReference type="AlphaFoldDB" id="A0A8H6FRN9"/>
<sequence>MASASSTQLPPGVSPNHLFGPLKELIDELRIFTLETAENGESDDLGVRTITAGSNSDALVPLFFRCTWPAGAKSRHKLIWMKPSVPNAALGAAVNDAFRVIEAGGVVEKTVAIWGISNPFTDSSARGIAFRERVRRAVGLDDPPTQQQIIKMMEGTMNGIMQVVVEPERDARKCVVCRQPRPFTLGHLDDLRQSAFGPMMFCQDCVQRLGWQEINRIIGQAEAEGEQRARSSLNNSSG</sequence>
<evidence type="ECO:0000313" key="1">
    <source>
        <dbReference type="EMBL" id="KAF6233457.1"/>
    </source>
</evidence>
<gene>
    <name evidence="1" type="ORF">HO173_008389</name>
</gene>
<comment type="caution">
    <text evidence="1">The sequence shown here is derived from an EMBL/GenBank/DDBJ whole genome shotgun (WGS) entry which is preliminary data.</text>
</comment>
<dbReference type="EMBL" id="JACCJC010000038">
    <property type="protein sequence ID" value="KAF6233457.1"/>
    <property type="molecule type" value="Genomic_DNA"/>
</dbReference>
<dbReference type="OrthoDB" id="5358783at2759"/>
<protein>
    <submittedName>
        <fullName evidence="1">Uncharacterized protein</fullName>
    </submittedName>
</protein>
<dbReference type="RefSeq" id="XP_037162875.1">
    <property type="nucleotide sequence ID" value="XM_037310289.1"/>
</dbReference>
<keyword evidence="2" id="KW-1185">Reference proteome</keyword>
<evidence type="ECO:0000313" key="2">
    <source>
        <dbReference type="Proteomes" id="UP000578531"/>
    </source>
</evidence>
<organism evidence="1 2">
    <name type="scientific">Letharia columbiana</name>
    <dbReference type="NCBI Taxonomy" id="112416"/>
    <lineage>
        <taxon>Eukaryota</taxon>
        <taxon>Fungi</taxon>
        <taxon>Dikarya</taxon>
        <taxon>Ascomycota</taxon>
        <taxon>Pezizomycotina</taxon>
        <taxon>Lecanoromycetes</taxon>
        <taxon>OSLEUM clade</taxon>
        <taxon>Lecanoromycetidae</taxon>
        <taxon>Lecanorales</taxon>
        <taxon>Lecanorineae</taxon>
        <taxon>Parmeliaceae</taxon>
        <taxon>Letharia</taxon>
    </lineage>
</organism>
<proteinExistence type="predicted"/>